<accession>A0ACC3MUP3</accession>
<protein>
    <submittedName>
        <fullName evidence="1">DNA polymerase alpha accessory factor Mcl1</fullName>
    </submittedName>
</protein>
<keyword evidence="2" id="KW-1185">Reference proteome</keyword>
<reference evidence="1" key="1">
    <citation type="submission" date="2023-07" db="EMBL/GenBank/DDBJ databases">
        <title>Black Yeasts Isolated from many extreme environments.</title>
        <authorList>
            <person name="Coleine C."/>
            <person name="Stajich J.E."/>
            <person name="Selbmann L."/>
        </authorList>
    </citation>
    <scope>NUCLEOTIDE SEQUENCE</scope>
    <source>
        <strain evidence="1">CCFEE 5714</strain>
    </source>
</reference>
<dbReference type="Proteomes" id="UP001281147">
    <property type="component" value="Unassembled WGS sequence"/>
</dbReference>
<comment type="caution">
    <text evidence="1">The sequence shown here is derived from an EMBL/GenBank/DDBJ whole genome shotgun (WGS) entry which is preliminary data.</text>
</comment>
<gene>
    <name evidence="1" type="primary">mcl1_2</name>
    <name evidence="1" type="ORF">LTR37_014056</name>
</gene>
<evidence type="ECO:0000313" key="1">
    <source>
        <dbReference type="EMBL" id="KAK3704081.1"/>
    </source>
</evidence>
<name>A0ACC3MUP3_9PEZI</name>
<organism evidence="1 2">
    <name type="scientific">Vermiconidia calcicola</name>
    <dbReference type="NCBI Taxonomy" id="1690605"/>
    <lineage>
        <taxon>Eukaryota</taxon>
        <taxon>Fungi</taxon>
        <taxon>Dikarya</taxon>
        <taxon>Ascomycota</taxon>
        <taxon>Pezizomycotina</taxon>
        <taxon>Dothideomycetes</taxon>
        <taxon>Dothideomycetidae</taxon>
        <taxon>Mycosphaerellales</taxon>
        <taxon>Extremaceae</taxon>
        <taxon>Vermiconidia</taxon>
    </lineage>
</organism>
<proteinExistence type="predicted"/>
<sequence length="833" mass="92895">MATKLRARPAHAPGPTYLSYTPNGRKLVTVGLNGALRVFQHDSDDEPAVIDVPTDNHFAVAATNDFILVGAEDGSVTKYSLLTNSMEEMLVRSSLPVRDIAISPDGQWAAVASDELEVKVVNTQDMSRVMYLREHPRPAKHVSFDISGAMIAVSCTDGLVYVYSLSSEQPQLVKRIDGLIKLLDNEAEASSKAVWHPDGRAFAAPSSTRDFQVVARNDWKLQKAFQGGHRGDISAAAWSPNGALLVTAGVDKSLVLWETRSQKMLKSFNDVHNVILAMQWHPTDNVLSYTNNNGELFIRENFAPNEHAKLLKIALQHAPTNADPLNDISGNARRPMPNGVKPNGHVRSGDDYIEGLLDDAMSQDGADFIEDDDGAGYAEEPNRNGKRVARSIEGPQAKRQTPGPVWQPQIHEPFQPGSTPWKGNRRYLCFNLTGFVWTVNQETHNTVTVEFYDRQEHRDFHFTDPYMYDKACLNEKGTLFACFGSSHHPAILYYRPHETWTSRTDWRTELPKGEEVSSISLSDSCIVATTTAGYVRIYSLFGVPLKMYRLKSSPAVTCASWRDYVMTVGNGPVGGDGMTRLLYTIENVKRDEICQSEDTLALPDGVELKSVFFSEKGDPCIYDSDGVLLILQHWRTPGQAKWVPLLDTKTLDRLAGGKKEESCWPVAVANNKFHCIILKGGEEYPYFPRPLLSDFEFRIPISSAPNGDEDEINSEVTLRKSLEEEYVQSSLQHSLIQDLVENTSATQTQKLEATGLEREVDKVLLQLLAVECREGEERGMKALEIATLMKDRTGKMLEAAGKVAQRFHREILSEKITHLAERRMVGLVDDDEV</sequence>
<dbReference type="EMBL" id="JAUTXU010000143">
    <property type="protein sequence ID" value="KAK3704081.1"/>
    <property type="molecule type" value="Genomic_DNA"/>
</dbReference>
<evidence type="ECO:0000313" key="2">
    <source>
        <dbReference type="Proteomes" id="UP001281147"/>
    </source>
</evidence>